<gene>
    <name evidence="1" type="ORF">BCL90_4122</name>
    <name evidence="2" type="ORF">E3V97_24470</name>
</gene>
<organism evidence="1 3">
    <name type="scientific">Pedobacter alluvionis</name>
    <dbReference type="NCBI Taxonomy" id="475253"/>
    <lineage>
        <taxon>Bacteria</taxon>
        <taxon>Pseudomonadati</taxon>
        <taxon>Bacteroidota</taxon>
        <taxon>Sphingobacteriia</taxon>
        <taxon>Sphingobacteriales</taxon>
        <taxon>Sphingobacteriaceae</taxon>
        <taxon>Pedobacter</taxon>
    </lineage>
</organism>
<keyword evidence="4" id="KW-1185">Reference proteome</keyword>
<evidence type="ECO:0008006" key="5">
    <source>
        <dbReference type="Google" id="ProtNLM"/>
    </source>
</evidence>
<name>A0A497XT42_9SPHI</name>
<dbReference type="EMBL" id="RCCK01000014">
    <property type="protein sequence ID" value="RLJ72501.1"/>
    <property type="molecule type" value="Genomic_DNA"/>
</dbReference>
<evidence type="ECO:0000313" key="2">
    <source>
        <dbReference type="EMBL" id="TFB28176.1"/>
    </source>
</evidence>
<evidence type="ECO:0000313" key="3">
    <source>
        <dbReference type="Proteomes" id="UP000273898"/>
    </source>
</evidence>
<reference evidence="1 3" key="1">
    <citation type="submission" date="2018-10" db="EMBL/GenBank/DDBJ databases">
        <title>Genomic Encyclopedia of Archaeal and Bacterial Type Strains, Phase II (KMG-II): from individual species to whole genera.</title>
        <authorList>
            <person name="Goeker M."/>
        </authorList>
    </citation>
    <scope>NUCLEOTIDE SEQUENCE [LARGE SCALE GENOMIC DNA]</scope>
    <source>
        <strain evidence="1 3">DSM 19624</strain>
    </source>
</reference>
<proteinExistence type="predicted"/>
<accession>A0A497XT42</accession>
<comment type="caution">
    <text evidence="1">The sequence shown here is derived from an EMBL/GenBank/DDBJ whole genome shotgun (WGS) entry which is preliminary data.</text>
</comment>
<sequence length="191" mass="22640">MKYFQILFVLLLFTCTKSYSQVYDKAIKGTIVKFLKWHKEGKEEKLGEHYFVPRYDGTGDRKRYFDRDSLELYYNNFRHSGLISELYIEQLKEYFNYYEKFLGDKPEDGELIKIEGLDQDIVLNTFEPEEILENIGTLKITKILVIYNKALVGINFKKNVDMIFQLTKTDNKWLIDYIGADNTNKNSAFSQ</sequence>
<dbReference type="OrthoDB" id="766012at2"/>
<reference evidence="2 4" key="2">
    <citation type="submission" date="2019-03" db="EMBL/GenBank/DDBJ databases">
        <authorList>
            <person name="He R.-H."/>
        </authorList>
    </citation>
    <scope>NUCLEOTIDE SEQUENCE [LARGE SCALE GENOMIC DNA]</scope>
    <source>
        <strain evidence="2 4">DSM 19624</strain>
    </source>
</reference>
<dbReference type="EMBL" id="SOPX01000007">
    <property type="protein sequence ID" value="TFB28176.1"/>
    <property type="molecule type" value="Genomic_DNA"/>
</dbReference>
<protein>
    <recommendedName>
        <fullName evidence="5">DUF3828 domain-containing protein</fullName>
    </recommendedName>
</protein>
<evidence type="ECO:0000313" key="1">
    <source>
        <dbReference type="EMBL" id="RLJ72501.1"/>
    </source>
</evidence>
<dbReference type="RefSeq" id="WP_134380796.1">
    <property type="nucleotide sequence ID" value="NZ_RCCK01000014.1"/>
</dbReference>
<dbReference type="AlphaFoldDB" id="A0A497XT42"/>
<dbReference type="Proteomes" id="UP000273898">
    <property type="component" value="Unassembled WGS sequence"/>
</dbReference>
<evidence type="ECO:0000313" key="4">
    <source>
        <dbReference type="Proteomes" id="UP000297429"/>
    </source>
</evidence>
<dbReference type="Proteomes" id="UP000297429">
    <property type="component" value="Unassembled WGS sequence"/>
</dbReference>